<dbReference type="OrthoDB" id="9790043at2"/>
<dbReference type="Proteomes" id="UP000003704">
    <property type="component" value="Unassembled WGS sequence"/>
</dbReference>
<dbReference type="PATRIC" id="fig|1172194.4.peg.3232"/>
<keyword evidence="11" id="KW-1185">Reference proteome</keyword>
<evidence type="ECO:0000256" key="3">
    <source>
        <dbReference type="ARBA" id="ARBA00022519"/>
    </source>
</evidence>
<dbReference type="GO" id="GO:0016020">
    <property type="term" value="C:membrane"/>
    <property type="evidence" value="ECO:0007669"/>
    <property type="project" value="InterPro"/>
</dbReference>
<keyword evidence="6" id="KW-0769">Symport</keyword>
<evidence type="ECO:0000313" key="11">
    <source>
        <dbReference type="Proteomes" id="UP000003704"/>
    </source>
</evidence>
<proteinExistence type="predicted"/>
<feature type="transmembrane region" description="Helical" evidence="9">
    <location>
        <begin position="127"/>
        <end position="152"/>
    </location>
</feature>
<feature type="transmembrane region" description="Helical" evidence="9">
    <location>
        <begin position="36"/>
        <end position="56"/>
    </location>
</feature>
<evidence type="ECO:0000256" key="4">
    <source>
        <dbReference type="ARBA" id="ARBA00022597"/>
    </source>
</evidence>
<feature type="transmembrane region" description="Helical" evidence="9">
    <location>
        <begin position="295"/>
        <end position="316"/>
    </location>
</feature>
<feature type="transmembrane region" description="Helical" evidence="9">
    <location>
        <begin position="219"/>
        <end position="242"/>
    </location>
</feature>
<keyword evidence="1" id="KW-0813">Transport</keyword>
<sequence>MLPNPLLGVMFHWLGGLASASFYVPYTGVRRWSWEIFWLVGGIFSWVLSPWLFAALRTQDLYAVLASTPGRSLLMCWFWGALWGFGGLTFGLTLRYLGMSLGMAVALGLTTVIGTLGPPIMEGLFGALVASASGRVILCGIAVAVLGIIVVASAGRAKERESAHGATSSGVTDFNFRKGIAVAIFSGVMSSCFAFGLAAGEPIRQLSLQAGTAPIWQGLPVLCVVLLGGFATNFVWCFYLILRNRTGGEFLRRSAGDEPRPLLRNYALCAAAGTLWYFQFFFYTMGESQMGAYGFSSWTLHMSSIIVFSTLWGFALKEWAGSSRFVRRRVWMGIAMLIASTLVIGYGNSLAILSTDA</sequence>
<organism evidence="10 11">
    <name type="scientific">Hydrocarboniphaga effusa AP103</name>
    <dbReference type="NCBI Taxonomy" id="1172194"/>
    <lineage>
        <taxon>Bacteria</taxon>
        <taxon>Pseudomonadati</taxon>
        <taxon>Pseudomonadota</taxon>
        <taxon>Gammaproteobacteria</taxon>
        <taxon>Nevskiales</taxon>
        <taxon>Nevskiaceae</taxon>
        <taxon>Hydrocarboniphaga</taxon>
    </lineage>
</organism>
<reference evidence="10 11" key="1">
    <citation type="journal article" date="2012" name="J. Bacteriol.">
        <title>Genome Sequence of n-Alkane-Degrading Hydrocarboniphaga effusa Strain AP103T (ATCC BAA-332T).</title>
        <authorList>
            <person name="Chang H.K."/>
            <person name="Zylstra G.J."/>
            <person name="Chae J.C."/>
        </authorList>
    </citation>
    <scope>NUCLEOTIDE SEQUENCE [LARGE SCALE GENOMIC DNA]</scope>
    <source>
        <strain evidence="10 11">AP103</strain>
    </source>
</reference>
<evidence type="ECO:0000256" key="8">
    <source>
        <dbReference type="ARBA" id="ARBA00023136"/>
    </source>
</evidence>
<keyword evidence="4" id="KW-0762">Sugar transport</keyword>
<evidence type="ECO:0000256" key="7">
    <source>
        <dbReference type="ARBA" id="ARBA00022989"/>
    </source>
</evidence>
<dbReference type="Pfam" id="PF06379">
    <property type="entry name" value="RhaT"/>
    <property type="match status" value="1"/>
</dbReference>
<keyword evidence="5 9" id="KW-0812">Transmembrane</keyword>
<evidence type="ECO:0000256" key="1">
    <source>
        <dbReference type="ARBA" id="ARBA00022448"/>
    </source>
</evidence>
<gene>
    <name evidence="10" type="ORF">WQQ_33330</name>
</gene>
<keyword evidence="2" id="KW-1003">Cell membrane</keyword>
<dbReference type="GO" id="GO:0015293">
    <property type="term" value="F:symporter activity"/>
    <property type="evidence" value="ECO:0007669"/>
    <property type="project" value="UniProtKB-KW"/>
</dbReference>
<feature type="transmembrane region" description="Helical" evidence="9">
    <location>
        <begin position="6"/>
        <end position="24"/>
    </location>
</feature>
<evidence type="ECO:0000256" key="9">
    <source>
        <dbReference type="SAM" id="Phobius"/>
    </source>
</evidence>
<keyword evidence="3" id="KW-0997">Cell inner membrane</keyword>
<dbReference type="EMBL" id="AKGD01000002">
    <property type="protein sequence ID" value="EIT69751.1"/>
    <property type="molecule type" value="Genomic_DNA"/>
</dbReference>
<protein>
    <submittedName>
        <fullName evidence="10">Rhamnose-proton symporter</fullName>
    </submittedName>
</protein>
<dbReference type="GO" id="GO:0015153">
    <property type="term" value="F:rhamnose transmembrane transporter activity"/>
    <property type="evidence" value="ECO:0007669"/>
    <property type="project" value="InterPro"/>
</dbReference>
<accession>I8I1U1</accession>
<dbReference type="InterPro" id="IPR004673">
    <property type="entry name" value="L-rhamnose-proton_sym_RhaT"/>
</dbReference>
<feature type="transmembrane region" description="Helical" evidence="9">
    <location>
        <begin position="263"/>
        <end position="283"/>
    </location>
</feature>
<dbReference type="STRING" id="1172194.WQQ_33330"/>
<evidence type="ECO:0000256" key="2">
    <source>
        <dbReference type="ARBA" id="ARBA00022475"/>
    </source>
</evidence>
<feature type="transmembrane region" description="Helical" evidence="9">
    <location>
        <begin position="328"/>
        <end position="347"/>
    </location>
</feature>
<evidence type="ECO:0000256" key="5">
    <source>
        <dbReference type="ARBA" id="ARBA00022692"/>
    </source>
</evidence>
<feature type="transmembrane region" description="Helical" evidence="9">
    <location>
        <begin position="101"/>
        <end position="121"/>
    </location>
</feature>
<keyword evidence="7 9" id="KW-1133">Transmembrane helix</keyword>
<feature type="transmembrane region" description="Helical" evidence="9">
    <location>
        <begin position="179"/>
        <end position="199"/>
    </location>
</feature>
<keyword evidence="8 9" id="KW-0472">Membrane</keyword>
<name>I8I1U1_9GAMM</name>
<comment type="caution">
    <text evidence="10">The sequence shown here is derived from an EMBL/GenBank/DDBJ whole genome shotgun (WGS) entry which is preliminary data.</text>
</comment>
<dbReference type="NCBIfam" id="NF010024">
    <property type="entry name" value="PRK13499.1-4"/>
    <property type="match status" value="1"/>
</dbReference>
<dbReference type="AlphaFoldDB" id="I8I1U1"/>
<dbReference type="RefSeq" id="WP_007186272.1">
    <property type="nucleotide sequence ID" value="NZ_AKGD01000002.1"/>
</dbReference>
<feature type="transmembrane region" description="Helical" evidence="9">
    <location>
        <begin position="76"/>
        <end position="94"/>
    </location>
</feature>
<evidence type="ECO:0000256" key="6">
    <source>
        <dbReference type="ARBA" id="ARBA00022847"/>
    </source>
</evidence>
<evidence type="ECO:0000313" key="10">
    <source>
        <dbReference type="EMBL" id="EIT69751.1"/>
    </source>
</evidence>